<keyword evidence="2" id="KW-0808">Transferase</keyword>
<evidence type="ECO:0000259" key="1">
    <source>
        <dbReference type="Pfam" id="PF08242"/>
    </source>
</evidence>
<organism evidence="2 3">
    <name type="scientific">Phyllobacterium sophorae</name>
    <dbReference type="NCBI Taxonomy" id="1520277"/>
    <lineage>
        <taxon>Bacteria</taxon>
        <taxon>Pseudomonadati</taxon>
        <taxon>Pseudomonadota</taxon>
        <taxon>Alphaproteobacteria</taxon>
        <taxon>Hyphomicrobiales</taxon>
        <taxon>Phyllobacteriaceae</taxon>
        <taxon>Phyllobacterium</taxon>
    </lineage>
</organism>
<protein>
    <submittedName>
        <fullName evidence="2">Class I SAM-dependent methyltransferase</fullName>
    </submittedName>
</protein>
<dbReference type="GO" id="GO:0032259">
    <property type="term" value="P:methylation"/>
    <property type="evidence" value="ECO:0007669"/>
    <property type="project" value="UniProtKB-KW"/>
</dbReference>
<dbReference type="InterPro" id="IPR013217">
    <property type="entry name" value="Methyltransf_12"/>
</dbReference>
<sequence length="205" mass="23103">MKKLLESPFLYQSFQEAGGFFGARVKAISEFLDIRPGMRILDIGCGPGYIVKYLPQGVDYVGFDIDQSYIDHASSQFGQRGRFFCQFFDAAAAQQFAPIDIVMMNGVLHHISDAELAHTLANVHTVLRPGGLLFSLDGCYREGQSTFRKWMLDNDRGQFVRDEAGYRNVLGKVFNTVDLHIREGYSRLPYTFVVGLAFKAQQLPN</sequence>
<dbReference type="GO" id="GO:0008168">
    <property type="term" value="F:methyltransferase activity"/>
    <property type="evidence" value="ECO:0007669"/>
    <property type="project" value="UniProtKB-KW"/>
</dbReference>
<dbReference type="SUPFAM" id="SSF53335">
    <property type="entry name" value="S-adenosyl-L-methionine-dependent methyltransferases"/>
    <property type="match status" value="1"/>
</dbReference>
<reference evidence="3" key="1">
    <citation type="submission" date="2017-11" db="EMBL/GenBank/DDBJ databases">
        <authorList>
            <person name="Kuznetsova I."/>
            <person name="Sazanova A."/>
            <person name="Chirak E."/>
            <person name="Safronova V."/>
            <person name="Willems A."/>
        </authorList>
    </citation>
    <scope>NUCLEOTIDE SEQUENCE [LARGE SCALE GENOMIC DNA]</scope>
    <source>
        <strain evidence="3">CCBAU 03422</strain>
    </source>
</reference>
<name>A0A2P7B6B5_9HYPH</name>
<proteinExistence type="predicted"/>
<dbReference type="CDD" id="cd02440">
    <property type="entry name" value="AdoMet_MTases"/>
    <property type="match status" value="1"/>
</dbReference>
<comment type="caution">
    <text evidence="2">The sequence shown here is derived from an EMBL/GenBank/DDBJ whole genome shotgun (WGS) entry which is preliminary data.</text>
</comment>
<gene>
    <name evidence="2" type="ORF">CU103_20930</name>
</gene>
<dbReference type="AlphaFoldDB" id="A0A2P7B6B5"/>
<keyword evidence="2" id="KW-0489">Methyltransferase</keyword>
<dbReference type="Proteomes" id="UP000241764">
    <property type="component" value="Unassembled WGS sequence"/>
</dbReference>
<dbReference type="Pfam" id="PF08242">
    <property type="entry name" value="Methyltransf_12"/>
    <property type="match status" value="1"/>
</dbReference>
<evidence type="ECO:0000313" key="3">
    <source>
        <dbReference type="Proteomes" id="UP000241764"/>
    </source>
</evidence>
<dbReference type="OrthoDB" id="4571118at2"/>
<dbReference type="Gene3D" id="3.40.50.150">
    <property type="entry name" value="Vaccinia Virus protein VP39"/>
    <property type="match status" value="1"/>
</dbReference>
<dbReference type="InterPro" id="IPR029063">
    <property type="entry name" value="SAM-dependent_MTases_sf"/>
</dbReference>
<keyword evidence="3" id="KW-1185">Reference proteome</keyword>
<evidence type="ECO:0000313" key="2">
    <source>
        <dbReference type="EMBL" id="PSH61960.1"/>
    </source>
</evidence>
<dbReference type="EMBL" id="PGGM01000011">
    <property type="protein sequence ID" value="PSH61960.1"/>
    <property type="molecule type" value="Genomic_DNA"/>
</dbReference>
<accession>A0A2P7B6B5</accession>
<dbReference type="PANTHER" id="PTHR43861">
    <property type="entry name" value="TRANS-ACONITATE 2-METHYLTRANSFERASE-RELATED"/>
    <property type="match status" value="1"/>
</dbReference>
<feature type="domain" description="Methyltransferase type 12" evidence="1">
    <location>
        <begin position="41"/>
        <end position="133"/>
    </location>
</feature>